<feature type="non-terminal residue" evidence="2">
    <location>
        <position position="160"/>
    </location>
</feature>
<organism evidence="2">
    <name type="scientific">marine sediment metagenome</name>
    <dbReference type="NCBI Taxonomy" id="412755"/>
    <lineage>
        <taxon>unclassified sequences</taxon>
        <taxon>metagenomes</taxon>
        <taxon>ecological metagenomes</taxon>
    </lineage>
</organism>
<name>X1VWW3_9ZZZZ</name>
<protein>
    <recommendedName>
        <fullName evidence="1">Putative auto-transporter adhesin head GIN domain-containing protein</fullName>
    </recommendedName>
</protein>
<proteinExistence type="predicted"/>
<dbReference type="EMBL" id="BARW01037177">
    <property type="protein sequence ID" value="GAJ23206.1"/>
    <property type="molecule type" value="Genomic_DNA"/>
</dbReference>
<accession>X1VWW3</accession>
<evidence type="ECO:0000259" key="1">
    <source>
        <dbReference type="Pfam" id="PF10988"/>
    </source>
</evidence>
<reference evidence="2" key="1">
    <citation type="journal article" date="2014" name="Front. Microbiol.">
        <title>High frequency of phylogenetically diverse reductive dehalogenase-homologous genes in deep subseafloor sedimentary metagenomes.</title>
        <authorList>
            <person name="Kawai M."/>
            <person name="Futagami T."/>
            <person name="Toyoda A."/>
            <person name="Takaki Y."/>
            <person name="Nishi S."/>
            <person name="Hori S."/>
            <person name="Arai W."/>
            <person name="Tsubouchi T."/>
            <person name="Morono Y."/>
            <person name="Uchiyama I."/>
            <person name="Ito T."/>
            <person name="Fujiyama A."/>
            <person name="Inagaki F."/>
            <person name="Takami H."/>
        </authorList>
    </citation>
    <scope>NUCLEOTIDE SEQUENCE</scope>
    <source>
        <strain evidence="2">Expedition CK06-06</strain>
    </source>
</reference>
<dbReference type="AlphaFoldDB" id="X1VWW3"/>
<comment type="caution">
    <text evidence="2">The sequence shown here is derived from an EMBL/GenBank/DDBJ whole genome shotgun (WGS) entry which is preliminary data.</text>
</comment>
<dbReference type="Gene3D" id="2.160.20.120">
    <property type="match status" value="1"/>
</dbReference>
<sequence length="160" mass="17042">MLQGNLYVTQDGTNTLEIEAYENLFEIIETSVVNGILNIKTTRHIDTSFPKGFFKKPINIYVSMDKITDLAIAGSGKLIGQTEINSDVLRLTNSGSGKIDLDVKAGQLYTTLSGSGVINLKGTATGHDLKLSGSGRIKAYDLTTEKTTALIAGSGSVDVN</sequence>
<dbReference type="Pfam" id="PF10988">
    <property type="entry name" value="DUF2807"/>
    <property type="match status" value="1"/>
</dbReference>
<dbReference type="InterPro" id="IPR021255">
    <property type="entry name" value="DUF2807"/>
</dbReference>
<feature type="domain" description="Putative auto-transporter adhesin head GIN" evidence="1">
    <location>
        <begin position="5"/>
        <end position="160"/>
    </location>
</feature>
<gene>
    <name evidence="2" type="ORF">S12H4_57468</name>
</gene>
<evidence type="ECO:0000313" key="2">
    <source>
        <dbReference type="EMBL" id="GAJ23206.1"/>
    </source>
</evidence>